<evidence type="ECO:0000313" key="2">
    <source>
        <dbReference type="Proteomes" id="UP000223968"/>
    </source>
</evidence>
<dbReference type="InterPro" id="IPR036038">
    <property type="entry name" value="Aminotransferase-like"/>
</dbReference>
<keyword evidence="2" id="KW-1185">Reference proteome</keyword>
<accession>A0A2B7XJI0</accession>
<protein>
    <recommendedName>
        <fullName evidence="3">Aminodeoxychorismate lyase</fullName>
    </recommendedName>
</protein>
<sequence length="287" mass="31665">MAPLQKPDSSPNFQIISTIRYDPALSNLPIQSGAYPSPENSPYYLLSHHRVRLLAAAKAFQWPAAIALLDQPPEAALALLTDVLDKHTQSDPTRSWRLRVLLDHSGNITAEANPLPTPPSPHILLLPPDGRLSFSNLLQSSSVQKIKPWTLVLDTEPTPPSLFTTHKTTARDGYTASRARTGISSPQEEMEVLIHNPAGEVMEGSITTVYFRRQRRKSDSGDGDNDEYYWVTPPLSCGGNAGTTRRYALAAGMCVEEVVRVEDLRLGMEVWLSNGVRGFWPAVLMDV</sequence>
<dbReference type="InterPro" id="IPR043132">
    <property type="entry name" value="BCAT-like_C"/>
</dbReference>
<gene>
    <name evidence="1" type="ORF">AJ79_05877</name>
</gene>
<dbReference type="Gene3D" id="3.20.10.10">
    <property type="entry name" value="D-amino Acid Aminotransferase, subunit A, domain 2"/>
    <property type="match status" value="1"/>
</dbReference>
<evidence type="ECO:0000313" key="1">
    <source>
        <dbReference type="EMBL" id="PGH08778.1"/>
    </source>
</evidence>
<comment type="caution">
    <text evidence="1">The sequence shown here is derived from an EMBL/GenBank/DDBJ whole genome shotgun (WGS) entry which is preliminary data.</text>
</comment>
<dbReference type="InterPro" id="IPR001544">
    <property type="entry name" value="Aminotrans_IV"/>
</dbReference>
<organism evidence="1 2">
    <name type="scientific">Helicocarpus griseus UAMH5409</name>
    <dbReference type="NCBI Taxonomy" id="1447875"/>
    <lineage>
        <taxon>Eukaryota</taxon>
        <taxon>Fungi</taxon>
        <taxon>Dikarya</taxon>
        <taxon>Ascomycota</taxon>
        <taxon>Pezizomycotina</taxon>
        <taxon>Eurotiomycetes</taxon>
        <taxon>Eurotiomycetidae</taxon>
        <taxon>Onygenales</taxon>
        <taxon>Ajellomycetaceae</taxon>
        <taxon>Helicocarpus</taxon>
    </lineage>
</organism>
<dbReference type="Gene3D" id="3.30.470.10">
    <property type="match status" value="1"/>
</dbReference>
<reference evidence="1 2" key="1">
    <citation type="submission" date="2017-10" db="EMBL/GenBank/DDBJ databases">
        <title>Comparative genomics in systemic dimorphic fungi from Ajellomycetaceae.</title>
        <authorList>
            <person name="Munoz J.F."/>
            <person name="Mcewen J.G."/>
            <person name="Clay O.K."/>
            <person name="Cuomo C.A."/>
        </authorList>
    </citation>
    <scope>NUCLEOTIDE SEQUENCE [LARGE SCALE GENOMIC DNA]</scope>
    <source>
        <strain evidence="1 2">UAMH5409</strain>
    </source>
</reference>
<dbReference type="AlphaFoldDB" id="A0A2B7XJI0"/>
<evidence type="ECO:0008006" key="3">
    <source>
        <dbReference type="Google" id="ProtNLM"/>
    </source>
</evidence>
<dbReference type="GO" id="GO:0003824">
    <property type="term" value="F:catalytic activity"/>
    <property type="evidence" value="ECO:0007669"/>
    <property type="project" value="InterPro"/>
</dbReference>
<dbReference type="SUPFAM" id="SSF56752">
    <property type="entry name" value="D-aminoacid aminotransferase-like PLP-dependent enzymes"/>
    <property type="match status" value="1"/>
</dbReference>
<dbReference type="Proteomes" id="UP000223968">
    <property type="component" value="Unassembled WGS sequence"/>
</dbReference>
<dbReference type="InterPro" id="IPR043131">
    <property type="entry name" value="BCAT-like_N"/>
</dbReference>
<dbReference type="OrthoDB" id="5288718at2759"/>
<name>A0A2B7XJI0_9EURO</name>
<dbReference type="EMBL" id="PDNB01000098">
    <property type="protein sequence ID" value="PGH08778.1"/>
    <property type="molecule type" value="Genomic_DNA"/>
</dbReference>
<dbReference type="STRING" id="1447875.A0A2B7XJI0"/>
<dbReference type="Pfam" id="PF01063">
    <property type="entry name" value="Aminotran_4"/>
    <property type="match status" value="1"/>
</dbReference>
<proteinExistence type="predicted"/>